<reference evidence="1" key="1">
    <citation type="submission" date="2019-04" db="EMBL/GenBank/DDBJ databases">
        <title>Microbes associate with the intestines of laboratory mice.</title>
        <authorList>
            <person name="Navarre W."/>
            <person name="Wong E."/>
            <person name="Huang K."/>
            <person name="Tropini C."/>
            <person name="Ng K."/>
            <person name="Yu B."/>
        </authorList>
    </citation>
    <scope>NUCLEOTIDE SEQUENCE</scope>
    <source>
        <strain evidence="1">NM73_A23</strain>
    </source>
</reference>
<dbReference type="EMBL" id="SRZC01000004">
    <property type="protein sequence ID" value="TGX83327.1"/>
    <property type="molecule type" value="Genomic_DNA"/>
</dbReference>
<keyword evidence="2" id="KW-1185">Reference proteome</keyword>
<evidence type="ECO:0000313" key="2">
    <source>
        <dbReference type="Proteomes" id="UP000308886"/>
    </source>
</evidence>
<organism evidence="1 2">
    <name type="scientific">Palleniella muris</name>
    <dbReference type="NCBI Taxonomy" id="3038145"/>
    <lineage>
        <taxon>Bacteria</taxon>
        <taxon>Pseudomonadati</taxon>
        <taxon>Bacteroidota</taxon>
        <taxon>Bacteroidia</taxon>
        <taxon>Bacteroidales</taxon>
        <taxon>Prevotellaceae</taxon>
        <taxon>Palleniella</taxon>
    </lineage>
</organism>
<gene>
    <name evidence="1" type="ORF">E5358_03465</name>
</gene>
<accession>A0AC61QS61</accession>
<dbReference type="Proteomes" id="UP000308886">
    <property type="component" value="Unassembled WGS sequence"/>
</dbReference>
<sequence length="120" mass="13399">MNDKGINIKEHFKVPEGYFENLSSSIMAKIPEQSGEPLQVTKRPIAVSKTKSRLPYYAASIAASLLIVVVAVTMHKDSQYDKHLAEAEIGKSAEQYAYTVDEAADYVMFDSQDIHDMLTE</sequence>
<protein>
    <submittedName>
        <fullName evidence="1">Uncharacterized protein</fullName>
    </submittedName>
</protein>
<evidence type="ECO:0000313" key="1">
    <source>
        <dbReference type="EMBL" id="TGX83327.1"/>
    </source>
</evidence>
<name>A0AC61QS61_9BACT</name>
<comment type="caution">
    <text evidence="1">The sequence shown here is derived from an EMBL/GenBank/DDBJ whole genome shotgun (WGS) entry which is preliminary data.</text>
</comment>
<proteinExistence type="predicted"/>